<feature type="domain" description="Spore coat protein U/FanG" evidence="1">
    <location>
        <begin position="44"/>
        <end position="179"/>
    </location>
</feature>
<dbReference type="EMBL" id="JBHRYE010000003">
    <property type="protein sequence ID" value="MFC3670130.1"/>
    <property type="molecule type" value="Genomic_DNA"/>
</dbReference>
<dbReference type="InterPro" id="IPR053167">
    <property type="entry name" value="Spore_coat_component"/>
</dbReference>
<dbReference type="PANTHER" id="PTHR37089:SF3">
    <property type="entry name" value="EXPORTED PROTEIN"/>
    <property type="match status" value="1"/>
</dbReference>
<accession>A0ABV7UYA6</accession>
<organism evidence="2 3">
    <name type="scientific">Novosphingobium pokkalii</name>
    <dbReference type="NCBI Taxonomy" id="1770194"/>
    <lineage>
        <taxon>Bacteria</taxon>
        <taxon>Pseudomonadati</taxon>
        <taxon>Pseudomonadota</taxon>
        <taxon>Alphaproteobacteria</taxon>
        <taxon>Sphingomonadales</taxon>
        <taxon>Sphingomonadaceae</taxon>
        <taxon>Novosphingobium</taxon>
    </lineage>
</organism>
<gene>
    <name evidence="2" type="ORF">ACFOOT_01710</name>
</gene>
<sequence>MLPLLALAYFLRVRDTDGCGAQRLARLLGLAVAGMVPATVQAEPLNVSVQVPLDCAFETGSGGALSSGLIDFGTTGAAAGQRITAVGTVYVRCNLLSATPYVRLDYGQNANGSQRRLVGPSGFLVPYELRMGSAAAALWDDQPHSIGYGASLSQAVPIYGVITALPSGLPDGGYTDLVHLQLDY</sequence>
<dbReference type="PANTHER" id="PTHR37089">
    <property type="entry name" value="PROTEIN U-RELATED"/>
    <property type="match status" value="1"/>
</dbReference>
<evidence type="ECO:0000313" key="3">
    <source>
        <dbReference type="Proteomes" id="UP001595683"/>
    </source>
</evidence>
<dbReference type="Pfam" id="PF05229">
    <property type="entry name" value="SCPU"/>
    <property type="match status" value="1"/>
</dbReference>
<evidence type="ECO:0000259" key="1">
    <source>
        <dbReference type="Pfam" id="PF05229"/>
    </source>
</evidence>
<name>A0ABV7UYA6_9SPHN</name>
<protein>
    <submittedName>
        <fullName evidence="2">Spore coat protein U domain-containing protein</fullName>
    </submittedName>
</protein>
<proteinExistence type="predicted"/>
<reference evidence="3" key="1">
    <citation type="journal article" date="2019" name="Int. J. Syst. Evol. Microbiol.">
        <title>The Global Catalogue of Microorganisms (GCM) 10K type strain sequencing project: providing services to taxonomists for standard genome sequencing and annotation.</title>
        <authorList>
            <consortium name="The Broad Institute Genomics Platform"/>
            <consortium name="The Broad Institute Genome Sequencing Center for Infectious Disease"/>
            <person name="Wu L."/>
            <person name="Ma J."/>
        </authorList>
    </citation>
    <scope>NUCLEOTIDE SEQUENCE [LARGE SCALE GENOMIC DNA]</scope>
    <source>
        <strain evidence="3">KCTC 42224</strain>
    </source>
</reference>
<keyword evidence="2" id="KW-0946">Virion</keyword>
<comment type="caution">
    <text evidence="2">The sequence shown here is derived from an EMBL/GenBank/DDBJ whole genome shotgun (WGS) entry which is preliminary data.</text>
</comment>
<dbReference type="Proteomes" id="UP001595683">
    <property type="component" value="Unassembled WGS sequence"/>
</dbReference>
<dbReference type="InterPro" id="IPR007893">
    <property type="entry name" value="Spore_coat_U/FanG"/>
</dbReference>
<keyword evidence="3" id="KW-1185">Reference proteome</keyword>
<evidence type="ECO:0000313" key="2">
    <source>
        <dbReference type="EMBL" id="MFC3670130.1"/>
    </source>
</evidence>
<keyword evidence="2" id="KW-0167">Capsid protein</keyword>
<dbReference type="RefSeq" id="WP_191324985.1">
    <property type="nucleotide sequence ID" value="NZ_BMZP01000013.1"/>
</dbReference>